<dbReference type="AlphaFoldDB" id="A0A9P1D2Z0"/>
<dbReference type="EMBL" id="CAMXCT030002873">
    <property type="protein sequence ID" value="CAL4788318.1"/>
    <property type="molecule type" value="Genomic_DNA"/>
</dbReference>
<evidence type="ECO:0000313" key="2">
    <source>
        <dbReference type="EMBL" id="CAL1154381.1"/>
    </source>
</evidence>
<keyword evidence="4" id="KW-1185">Reference proteome</keyword>
<accession>A0A9P1D2Z0</accession>
<reference evidence="2" key="2">
    <citation type="submission" date="2024-04" db="EMBL/GenBank/DDBJ databases">
        <authorList>
            <person name="Chen Y."/>
            <person name="Shah S."/>
            <person name="Dougan E. K."/>
            <person name="Thang M."/>
            <person name="Chan C."/>
        </authorList>
    </citation>
    <scope>NUCLEOTIDE SEQUENCE [LARGE SCALE GENOMIC DNA]</scope>
</reference>
<keyword evidence="3" id="KW-0489">Methyltransferase</keyword>
<evidence type="ECO:0000313" key="4">
    <source>
        <dbReference type="Proteomes" id="UP001152797"/>
    </source>
</evidence>
<keyword evidence="3" id="KW-0808">Transferase</keyword>
<sequence length="250" mass="27193">MDATVFGQRRPLLEALAAQIQQRFSADHLRAPHLAQICAAYCHARFLDSRHMSEVVALARISLQEALPLELTWLARAAMDARADHAQLLLKEAALLTSERGQMLPYELRVVASTFGPRAATFLAEPLGEELPALEASVACAELLHVLCRSNMAARPECQPVLLEGCASWRLALPPAVLVSLIPAPEGVPAVAEAAKALQAIAVLRPLATAEVQRPEHVQGPLRFESEDSEADTVGMLWGRHFQGQLHCGW</sequence>
<evidence type="ECO:0000313" key="1">
    <source>
        <dbReference type="EMBL" id="CAI4001006.1"/>
    </source>
</evidence>
<dbReference type="EMBL" id="CAMXCT020002873">
    <property type="protein sequence ID" value="CAL1154381.1"/>
    <property type="molecule type" value="Genomic_DNA"/>
</dbReference>
<comment type="caution">
    <text evidence="1">The sequence shown here is derived from an EMBL/GenBank/DDBJ whole genome shotgun (WGS) entry which is preliminary data.</text>
</comment>
<dbReference type="GO" id="GO:0008168">
    <property type="term" value="F:methyltransferase activity"/>
    <property type="evidence" value="ECO:0007669"/>
    <property type="project" value="UniProtKB-KW"/>
</dbReference>
<gene>
    <name evidence="1" type="ORF">C1SCF055_LOCUS27083</name>
</gene>
<reference evidence="1" key="1">
    <citation type="submission" date="2022-10" db="EMBL/GenBank/DDBJ databases">
        <authorList>
            <person name="Chen Y."/>
            <person name="Dougan E. K."/>
            <person name="Chan C."/>
            <person name="Rhodes N."/>
            <person name="Thang M."/>
        </authorList>
    </citation>
    <scope>NUCLEOTIDE SEQUENCE</scope>
</reference>
<protein>
    <submittedName>
        <fullName evidence="3">Ribosomal RNA large subunit methyltransferase I</fullName>
    </submittedName>
</protein>
<name>A0A9P1D2Z0_9DINO</name>
<dbReference type="GO" id="GO:0032259">
    <property type="term" value="P:methylation"/>
    <property type="evidence" value="ECO:0007669"/>
    <property type="project" value="UniProtKB-KW"/>
</dbReference>
<dbReference type="Proteomes" id="UP001152797">
    <property type="component" value="Unassembled WGS sequence"/>
</dbReference>
<proteinExistence type="predicted"/>
<dbReference type="EMBL" id="CAMXCT010002873">
    <property type="protein sequence ID" value="CAI4001006.1"/>
    <property type="molecule type" value="Genomic_DNA"/>
</dbReference>
<organism evidence="1">
    <name type="scientific">Cladocopium goreaui</name>
    <dbReference type="NCBI Taxonomy" id="2562237"/>
    <lineage>
        <taxon>Eukaryota</taxon>
        <taxon>Sar</taxon>
        <taxon>Alveolata</taxon>
        <taxon>Dinophyceae</taxon>
        <taxon>Suessiales</taxon>
        <taxon>Symbiodiniaceae</taxon>
        <taxon>Cladocopium</taxon>
    </lineage>
</organism>
<evidence type="ECO:0000313" key="3">
    <source>
        <dbReference type="EMBL" id="CAL4788318.1"/>
    </source>
</evidence>